<reference evidence="3" key="1">
    <citation type="submission" date="2014-09" db="EMBL/GenBank/DDBJ databases">
        <authorList>
            <person name="Sharma Rahul"/>
            <person name="Thines Marco"/>
        </authorList>
    </citation>
    <scope>NUCLEOTIDE SEQUENCE [LARGE SCALE GENOMIC DNA]</scope>
</reference>
<feature type="region of interest" description="Disordered" evidence="1">
    <location>
        <begin position="75"/>
        <end position="135"/>
    </location>
</feature>
<dbReference type="EMBL" id="CCYD01000321">
    <property type="protein sequence ID" value="CEG38340.1"/>
    <property type="molecule type" value="Genomic_DNA"/>
</dbReference>
<dbReference type="RefSeq" id="XP_024574709.1">
    <property type="nucleotide sequence ID" value="XM_024723765.1"/>
</dbReference>
<evidence type="ECO:0000256" key="1">
    <source>
        <dbReference type="SAM" id="MobiDB-lite"/>
    </source>
</evidence>
<keyword evidence="3" id="KW-1185">Reference proteome</keyword>
<organism evidence="2 3">
    <name type="scientific">Plasmopara halstedii</name>
    <name type="common">Downy mildew of sunflower</name>
    <dbReference type="NCBI Taxonomy" id="4781"/>
    <lineage>
        <taxon>Eukaryota</taxon>
        <taxon>Sar</taxon>
        <taxon>Stramenopiles</taxon>
        <taxon>Oomycota</taxon>
        <taxon>Peronosporomycetes</taxon>
        <taxon>Peronosporales</taxon>
        <taxon>Peronosporaceae</taxon>
        <taxon>Plasmopara</taxon>
    </lineage>
</organism>
<dbReference type="Proteomes" id="UP000054928">
    <property type="component" value="Unassembled WGS sequence"/>
</dbReference>
<dbReference type="GeneID" id="36403476"/>
<dbReference type="OMA" id="NRHAKQR"/>
<feature type="region of interest" description="Disordered" evidence="1">
    <location>
        <begin position="178"/>
        <end position="227"/>
    </location>
</feature>
<evidence type="ECO:0000313" key="2">
    <source>
        <dbReference type="EMBL" id="CEG38340.1"/>
    </source>
</evidence>
<proteinExistence type="predicted"/>
<evidence type="ECO:0000313" key="3">
    <source>
        <dbReference type="Proteomes" id="UP000054928"/>
    </source>
</evidence>
<dbReference type="AlphaFoldDB" id="A0A0P1ACW2"/>
<feature type="compositionally biased region" description="Polar residues" evidence="1">
    <location>
        <begin position="111"/>
        <end position="133"/>
    </location>
</feature>
<sequence length="325" mass="34922">MTDSTVEEDAANISQQLAAEILEEDDTRVITKAVRESHDLCSIPPTPACSLEPHSPLQNPVHRRPLFSSMREALESSGQVKEEPGGYIIKRRNGRQKTPFRFGESGRKLKSSANRQNEQQPKCQSNNVPQNSAVDDADAAGYTIIRRRSSCDENFLYNSASAVNFQSTSRQGIQAIKSAGGNKKLSQRPRRGSMSALSQSSSLLASISPAPSTSVPPGFQPRSAASQVVIQPPSGLTPAASGWVTKAAASGEPTKKIQEPPVEALWPEVKSTAAVDKTDTGWDVAKPVSDSHLQQWAVSTSTSSSPLQVDVSDDDDLLVRLGVTF</sequence>
<protein>
    <submittedName>
        <fullName evidence="2">Uncharacterized protein</fullName>
    </submittedName>
</protein>
<dbReference type="OrthoDB" id="127504at2759"/>
<accession>A0A0P1ACW2</accession>
<feature type="compositionally biased region" description="Low complexity" evidence="1">
    <location>
        <begin position="193"/>
        <end position="213"/>
    </location>
</feature>
<name>A0A0P1ACW2_PLAHL</name>